<feature type="compositionally biased region" description="Low complexity" evidence="1">
    <location>
        <begin position="433"/>
        <end position="469"/>
    </location>
</feature>
<dbReference type="EMBL" id="CP144100">
    <property type="protein sequence ID" value="WWC87463.1"/>
    <property type="molecule type" value="Genomic_DNA"/>
</dbReference>
<feature type="region of interest" description="Disordered" evidence="1">
    <location>
        <begin position="433"/>
        <end position="475"/>
    </location>
</feature>
<dbReference type="AlphaFoldDB" id="A0AAX4JSN9"/>
<evidence type="ECO:0000313" key="2">
    <source>
        <dbReference type="EMBL" id="WWC87463.1"/>
    </source>
</evidence>
<feature type="compositionally biased region" description="Low complexity" evidence="1">
    <location>
        <begin position="499"/>
        <end position="534"/>
    </location>
</feature>
<dbReference type="RefSeq" id="XP_066074226.1">
    <property type="nucleotide sequence ID" value="XM_066218129.1"/>
</dbReference>
<gene>
    <name evidence="2" type="ORF">L201_002352</name>
</gene>
<dbReference type="GeneID" id="91093024"/>
<feature type="region of interest" description="Disordered" evidence="1">
    <location>
        <begin position="499"/>
        <end position="539"/>
    </location>
</feature>
<name>A0AAX4JSN9_9TREE</name>
<proteinExistence type="predicted"/>
<feature type="region of interest" description="Disordered" evidence="1">
    <location>
        <begin position="372"/>
        <end position="416"/>
    </location>
</feature>
<reference evidence="2 3" key="1">
    <citation type="submission" date="2024-01" db="EMBL/GenBank/DDBJ databases">
        <title>Comparative genomics of Cryptococcus and Kwoniella reveals pathogenesis evolution and contrasting modes of karyotype evolution via chromosome fusion or intercentromeric recombination.</title>
        <authorList>
            <person name="Coelho M.A."/>
            <person name="David-Palma M."/>
            <person name="Shea T."/>
            <person name="Bowers K."/>
            <person name="McGinley-Smith S."/>
            <person name="Mohammad A.W."/>
            <person name="Gnirke A."/>
            <person name="Yurkov A.M."/>
            <person name="Nowrousian M."/>
            <person name="Sun S."/>
            <person name="Cuomo C.A."/>
            <person name="Heitman J."/>
        </authorList>
    </citation>
    <scope>NUCLEOTIDE SEQUENCE [LARGE SCALE GENOMIC DNA]</scope>
    <source>
        <strain evidence="2 3">CBS 6074</strain>
    </source>
</reference>
<evidence type="ECO:0000313" key="3">
    <source>
        <dbReference type="Proteomes" id="UP001355207"/>
    </source>
</evidence>
<keyword evidence="3" id="KW-1185">Reference proteome</keyword>
<feature type="compositionally biased region" description="Low complexity" evidence="1">
    <location>
        <begin position="372"/>
        <end position="402"/>
    </location>
</feature>
<accession>A0AAX4JSN9</accession>
<evidence type="ECO:0000256" key="1">
    <source>
        <dbReference type="SAM" id="MobiDB-lite"/>
    </source>
</evidence>
<sequence>MPSELAEDVILLIAQKLQSLNYHKTLSNLSVTSKNTYQLTNHLVYRHVILTDHSLPLLFGRITSIPQEDRHIFFESVDEEAEDDILKEDVHPVTRLRVQLGQIYKLTIDTDYEDCDYESLSSIAKCLDFFMGEILLPRVSRLVFTSKHGTAHRVGLLSNDQLPYLLRTFLPLACQPKFICCSFSPETPACPGDFLTPTFTLNRDGHSKEIVNIHQARRILPPRFTTSTRISFGEVSCLFGDDVCRSPNHPKSCIEVEKAIRIEELASTIASDIGRDLKIQSTTTSKTDLKEINNTLTIIERTIDDESSSYCQLMEESQNRPDSLSIPPNLMHMLNQLPVPTGPIMSFGIGGTPPANANLPAGLNGNIPPIVNANNGNAPTTNNAPGSANGTTNSSNGDTNGTHQAGINSPSLNPGIFVPPSFTSTFTFNNGTNGHNSINNNNTGNVNGPMNSTTTNPASNANQTPPSNAVGTPMNGPGISLSTFAAALGSFLQPQHAVPVGNFNNTNNTSPNGNLHNSANSSAQSTATAPSPSNVASQSEQAQRYMELVFVGPVDAVKQPVCEACGEII</sequence>
<feature type="compositionally biased region" description="Polar residues" evidence="1">
    <location>
        <begin position="403"/>
        <end position="412"/>
    </location>
</feature>
<protein>
    <recommendedName>
        <fullName evidence="4">F-box domain-containing protein</fullName>
    </recommendedName>
</protein>
<organism evidence="2 3">
    <name type="scientific">Kwoniella dendrophila CBS 6074</name>
    <dbReference type="NCBI Taxonomy" id="1295534"/>
    <lineage>
        <taxon>Eukaryota</taxon>
        <taxon>Fungi</taxon>
        <taxon>Dikarya</taxon>
        <taxon>Basidiomycota</taxon>
        <taxon>Agaricomycotina</taxon>
        <taxon>Tremellomycetes</taxon>
        <taxon>Tremellales</taxon>
        <taxon>Cryptococcaceae</taxon>
        <taxon>Kwoniella</taxon>
    </lineage>
</organism>
<evidence type="ECO:0008006" key="4">
    <source>
        <dbReference type="Google" id="ProtNLM"/>
    </source>
</evidence>
<dbReference type="Proteomes" id="UP001355207">
    <property type="component" value="Chromosome 3"/>
</dbReference>